<dbReference type="PROSITE" id="PS00571">
    <property type="entry name" value="AMIDASES"/>
    <property type="match status" value="1"/>
</dbReference>
<dbReference type="InterPro" id="IPR023631">
    <property type="entry name" value="Amidase_dom"/>
</dbReference>
<keyword evidence="4" id="KW-0378">Hydrolase</keyword>
<evidence type="ECO:0000313" key="5">
    <source>
        <dbReference type="Proteomes" id="UP000554837"/>
    </source>
</evidence>
<dbReference type="EC" id="3.5.1.4" evidence="4"/>
<organism evidence="4 5">
    <name type="scientific">Inhella inkyongensis</name>
    <dbReference type="NCBI Taxonomy" id="392593"/>
    <lineage>
        <taxon>Bacteria</taxon>
        <taxon>Pseudomonadati</taxon>
        <taxon>Pseudomonadota</taxon>
        <taxon>Betaproteobacteria</taxon>
        <taxon>Burkholderiales</taxon>
        <taxon>Sphaerotilaceae</taxon>
        <taxon>Inhella</taxon>
    </lineage>
</organism>
<keyword evidence="5" id="KW-1185">Reference proteome</keyword>
<dbReference type="InterPro" id="IPR000120">
    <property type="entry name" value="Amidase"/>
</dbReference>
<evidence type="ECO:0000256" key="1">
    <source>
        <dbReference type="ARBA" id="ARBA00009199"/>
    </source>
</evidence>
<dbReference type="OrthoDB" id="9811471at2"/>
<dbReference type="InterPro" id="IPR036928">
    <property type="entry name" value="AS_sf"/>
</dbReference>
<protein>
    <submittedName>
        <fullName evidence="4">Amidase</fullName>
        <ecNumber evidence="4">3.5.1.4</ecNumber>
    </submittedName>
</protein>
<comment type="similarity">
    <text evidence="1">Belongs to the amidase family.</text>
</comment>
<gene>
    <name evidence="4" type="ORF">HNQ51_000643</name>
</gene>
<feature type="domain" description="Amidase" evidence="3">
    <location>
        <begin position="433"/>
        <end position="479"/>
    </location>
</feature>
<dbReference type="Proteomes" id="UP000554837">
    <property type="component" value="Unassembled WGS sequence"/>
</dbReference>
<dbReference type="PANTHER" id="PTHR11895:SF7">
    <property type="entry name" value="GLUTAMYL-TRNA(GLN) AMIDOTRANSFERASE SUBUNIT A, MITOCHONDRIAL"/>
    <property type="match status" value="1"/>
</dbReference>
<dbReference type="Gene3D" id="3.90.1300.10">
    <property type="entry name" value="Amidase signature (AS) domain"/>
    <property type="match status" value="1"/>
</dbReference>
<dbReference type="Pfam" id="PF01425">
    <property type="entry name" value="Amidase"/>
    <property type="match status" value="2"/>
</dbReference>
<reference evidence="4 5" key="1">
    <citation type="submission" date="2020-08" db="EMBL/GenBank/DDBJ databases">
        <title>Genomic Encyclopedia of Type Strains, Phase IV (KMG-IV): sequencing the most valuable type-strain genomes for metagenomic binning, comparative biology and taxonomic classification.</title>
        <authorList>
            <person name="Goeker M."/>
        </authorList>
    </citation>
    <scope>NUCLEOTIDE SEQUENCE [LARGE SCALE GENOMIC DNA]</scope>
    <source>
        <strain evidence="4 5">DSM 23958</strain>
    </source>
</reference>
<evidence type="ECO:0000313" key="4">
    <source>
        <dbReference type="EMBL" id="MBB5203350.1"/>
    </source>
</evidence>
<sequence length="498" mass="52204">MNFSEYRRHDAVALSAAVADGRVSPSDLLDTALARLQAVGPQLNPVARLLEAQARAQLTSLDLEKPSGPLAGVPFLLKDAGQELAGVPSSLGSRALRRPALQDSHYTRRCKAAGLVIFGQTNAPELALKGVTDPAAYGRTSNPWDPTRTPGGSSGGAAAAVASGIVPMAGGGDGGGSIRIPAACCGLVGLRPSRGRISEGPAAGEVWLGCNSQGVITRSVRDSALMLDILSGPEPGDPFVIAPPKLPYAQVIGQTPRRLHIAWSVASPIGAEVHPEAVAAVRHSVTLLERLGHRCEEARPDIDGQLLARSYLQMYFALIPAALAKARAEGAQERDFEPLTRVMACLGASQSGGRLVTAMAQWNDFGRALGRLHAQYDLYLTPTLASPPQPHGTGDPPAWQVGLLSALRASGLLGLLGRAGLLDGAIDQIARDNLRHMPFTQLANVTGTPAISLPLHWTDDGLPLGVQFHGPHGSEDLLLQLAAELEAAQPWFNRLPLG</sequence>
<feature type="domain" description="Amidase" evidence="3">
    <location>
        <begin position="28"/>
        <end position="395"/>
    </location>
</feature>
<evidence type="ECO:0000259" key="3">
    <source>
        <dbReference type="Pfam" id="PF01425"/>
    </source>
</evidence>
<dbReference type="PANTHER" id="PTHR11895">
    <property type="entry name" value="TRANSAMIDASE"/>
    <property type="match status" value="1"/>
</dbReference>
<accession>A0A840S484</accession>
<dbReference type="GO" id="GO:0004040">
    <property type="term" value="F:amidase activity"/>
    <property type="evidence" value="ECO:0007669"/>
    <property type="project" value="UniProtKB-EC"/>
</dbReference>
<proteinExistence type="inferred from homology"/>
<dbReference type="InterPro" id="IPR020556">
    <property type="entry name" value="Amidase_CS"/>
</dbReference>
<feature type="region of interest" description="Disordered" evidence="2">
    <location>
        <begin position="137"/>
        <end position="156"/>
    </location>
</feature>
<name>A0A840S484_9BURK</name>
<dbReference type="AlphaFoldDB" id="A0A840S484"/>
<comment type="caution">
    <text evidence="4">The sequence shown here is derived from an EMBL/GenBank/DDBJ whole genome shotgun (WGS) entry which is preliminary data.</text>
</comment>
<dbReference type="RefSeq" id="WP_138857589.1">
    <property type="nucleotide sequence ID" value="NZ_CP040709.1"/>
</dbReference>
<evidence type="ECO:0000256" key="2">
    <source>
        <dbReference type="SAM" id="MobiDB-lite"/>
    </source>
</evidence>
<dbReference type="SUPFAM" id="SSF75304">
    <property type="entry name" value="Amidase signature (AS) enzymes"/>
    <property type="match status" value="1"/>
</dbReference>
<dbReference type="EMBL" id="JACHHO010000001">
    <property type="protein sequence ID" value="MBB5203350.1"/>
    <property type="molecule type" value="Genomic_DNA"/>
</dbReference>